<dbReference type="InterPro" id="IPR013216">
    <property type="entry name" value="Methyltransf_11"/>
</dbReference>
<evidence type="ECO:0000259" key="1">
    <source>
        <dbReference type="Pfam" id="PF08241"/>
    </source>
</evidence>
<dbReference type="Proteomes" id="UP000677875">
    <property type="component" value="Unassembled WGS sequence"/>
</dbReference>
<gene>
    <name evidence="2" type="ORF">J5Y05_10210</name>
</gene>
<dbReference type="InterPro" id="IPR029063">
    <property type="entry name" value="SAM-dependent_MTases_sf"/>
</dbReference>
<accession>A0A940XHY2</accession>
<dbReference type="Pfam" id="PF08241">
    <property type="entry name" value="Methyltransf_11"/>
    <property type="match status" value="1"/>
</dbReference>
<dbReference type="GO" id="GO:0008757">
    <property type="term" value="F:S-adenosylmethionine-dependent methyltransferase activity"/>
    <property type="evidence" value="ECO:0007669"/>
    <property type="project" value="InterPro"/>
</dbReference>
<reference evidence="2" key="1">
    <citation type="submission" date="2021-04" db="EMBL/GenBank/DDBJ databases">
        <title>Genome seq and assembly of Streptomyces sp. RG38.</title>
        <authorList>
            <person name="Chhetri G."/>
        </authorList>
    </citation>
    <scope>NUCLEOTIDE SEQUENCE</scope>
    <source>
        <strain evidence="2">RG38</strain>
    </source>
</reference>
<sequence length="280" mass="29121">MSLGARTDPLLAGLPALVRVPHHRRHGALALPPGAALLASCDRHPVVAYRVGGSAWGLLFPLGAPGRADGVPARFAALVAERAERTATRTFFTPRADAWERRFASDAPVYAAAVARMGLRPGRRALDVGCGTGRALPALRAQVGAQGVVLGVDLTAAMLTTAAREGRRAHAGLLLADAGRLPLPSGAVDGVFSAGLVDHVPDPAAALGEWARVTAPGGVLLLFHPSGRAERAARHGRSLDPGDLLAEANLWPALRAAGWLPDHHEDAPHHFLARAIRPGP</sequence>
<comment type="caution">
    <text evidence="2">The sequence shown here is derived from an EMBL/GenBank/DDBJ whole genome shotgun (WGS) entry which is preliminary data.</text>
</comment>
<keyword evidence="2" id="KW-0808">Transferase</keyword>
<organism evidence="2 3">
    <name type="scientific">Streptomyces tagetis</name>
    <dbReference type="NCBI Taxonomy" id="2820809"/>
    <lineage>
        <taxon>Bacteria</taxon>
        <taxon>Bacillati</taxon>
        <taxon>Actinomycetota</taxon>
        <taxon>Actinomycetes</taxon>
        <taxon>Kitasatosporales</taxon>
        <taxon>Streptomycetaceae</taxon>
        <taxon>Streptomyces</taxon>
    </lineage>
</organism>
<dbReference type="Gene3D" id="3.40.50.150">
    <property type="entry name" value="Vaccinia Virus protein VP39"/>
    <property type="match status" value="1"/>
</dbReference>
<dbReference type="PANTHER" id="PTHR43591">
    <property type="entry name" value="METHYLTRANSFERASE"/>
    <property type="match status" value="1"/>
</dbReference>
<dbReference type="CDD" id="cd02440">
    <property type="entry name" value="AdoMet_MTases"/>
    <property type="match status" value="1"/>
</dbReference>
<dbReference type="SUPFAM" id="SSF53335">
    <property type="entry name" value="S-adenosyl-L-methionine-dependent methyltransferases"/>
    <property type="match status" value="1"/>
</dbReference>
<dbReference type="AlphaFoldDB" id="A0A940XHY2"/>
<evidence type="ECO:0000313" key="3">
    <source>
        <dbReference type="Proteomes" id="UP000677875"/>
    </source>
</evidence>
<name>A0A940XHY2_9ACTN</name>
<protein>
    <submittedName>
        <fullName evidence="2">Methyltransferase domain-containing protein</fullName>
    </submittedName>
</protein>
<dbReference type="PANTHER" id="PTHR43591:SF24">
    <property type="entry name" value="2-METHOXY-6-POLYPRENYL-1,4-BENZOQUINOL METHYLASE, MITOCHONDRIAL"/>
    <property type="match status" value="1"/>
</dbReference>
<evidence type="ECO:0000313" key="2">
    <source>
        <dbReference type="EMBL" id="MBQ0826881.1"/>
    </source>
</evidence>
<keyword evidence="2" id="KW-0489">Methyltransferase</keyword>
<proteinExistence type="predicted"/>
<feature type="domain" description="Methyltransferase type 11" evidence="1">
    <location>
        <begin position="126"/>
        <end position="221"/>
    </location>
</feature>
<dbReference type="EMBL" id="JAGPNL010000002">
    <property type="protein sequence ID" value="MBQ0826881.1"/>
    <property type="molecule type" value="Genomic_DNA"/>
</dbReference>
<keyword evidence="3" id="KW-1185">Reference proteome</keyword>
<dbReference type="GO" id="GO:0032259">
    <property type="term" value="P:methylation"/>
    <property type="evidence" value="ECO:0007669"/>
    <property type="project" value="UniProtKB-KW"/>
</dbReference>